<dbReference type="GO" id="GO:0043565">
    <property type="term" value="F:sequence-specific DNA binding"/>
    <property type="evidence" value="ECO:0007669"/>
    <property type="project" value="InterPro"/>
</dbReference>
<keyword evidence="4" id="KW-0238">DNA-binding</keyword>
<accession>A0A1M5UWP4</accession>
<protein>
    <submittedName>
        <fullName evidence="4">AraC-type DNA-binding protein</fullName>
    </submittedName>
</protein>
<dbReference type="SMART" id="SM00342">
    <property type="entry name" value="HTH_ARAC"/>
    <property type="match status" value="1"/>
</dbReference>
<proteinExistence type="predicted"/>
<keyword evidence="1" id="KW-0805">Transcription regulation</keyword>
<dbReference type="InterPro" id="IPR035965">
    <property type="entry name" value="PAS-like_dom_sf"/>
</dbReference>
<dbReference type="GO" id="GO:0003700">
    <property type="term" value="F:DNA-binding transcription factor activity"/>
    <property type="evidence" value="ECO:0007669"/>
    <property type="project" value="InterPro"/>
</dbReference>
<dbReference type="InterPro" id="IPR053142">
    <property type="entry name" value="PchR_regulatory_protein"/>
</dbReference>
<dbReference type="PANTHER" id="PTHR47893">
    <property type="entry name" value="REGULATORY PROTEIN PCHR"/>
    <property type="match status" value="1"/>
</dbReference>
<dbReference type="Gene3D" id="1.10.10.60">
    <property type="entry name" value="Homeodomain-like"/>
    <property type="match status" value="1"/>
</dbReference>
<dbReference type="Pfam" id="PF12833">
    <property type="entry name" value="HTH_18"/>
    <property type="match status" value="1"/>
</dbReference>
<dbReference type="PANTHER" id="PTHR47893:SF1">
    <property type="entry name" value="REGULATORY PROTEIN PCHR"/>
    <property type="match status" value="1"/>
</dbReference>
<evidence type="ECO:0000256" key="1">
    <source>
        <dbReference type="ARBA" id="ARBA00023015"/>
    </source>
</evidence>
<dbReference type="InterPro" id="IPR018060">
    <property type="entry name" value="HTH_AraC"/>
</dbReference>
<dbReference type="AlphaFoldDB" id="A0A1M5UWP4"/>
<evidence type="ECO:0000313" key="5">
    <source>
        <dbReference type="Proteomes" id="UP000184112"/>
    </source>
</evidence>
<feature type="domain" description="HTH araC/xylS-type" evidence="3">
    <location>
        <begin position="195"/>
        <end position="294"/>
    </location>
</feature>
<dbReference type="PROSITE" id="PS01124">
    <property type="entry name" value="HTH_ARAC_FAMILY_2"/>
    <property type="match status" value="1"/>
</dbReference>
<keyword evidence="2" id="KW-0804">Transcription</keyword>
<dbReference type="InterPro" id="IPR009057">
    <property type="entry name" value="Homeodomain-like_sf"/>
</dbReference>
<sequence>MHQEINQQRVKNINEMLLEMAAGNFFYRIPRTGNDDELEVLTVLINWLAQEIKEGVFHLGYINPHAAYHYVVQTTLLLDLDFTIMDFSSDIPNLLGSEPNKILGQDFDKILAPESVQVWRIIADKMQQGALHYTTLPLIFLTSDKLIIDTFCSVSKLFPSGLVIVSSFKAAPVEQKNIIGQEKVTYNELDVQLIQAVYDYVLEYNGASFPTLQELARIFGTNENKLKVGFRYLFKTSIYQLYNNQRLERSLHLIQHTKIPLKNIALLIGFSTHSSFSRAFKIKYGCPPTHFERKSSSKSDNPVL</sequence>
<name>A0A1M5UWP4_FLAJO</name>
<dbReference type="RefSeq" id="WP_073411115.1">
    <property type="nucleotide sequence ID" value="NZ_FQWH01000015.1"/>
</dbReference>
<dbReference type="SUPFAM" id="SSF46689">
    <property type="entry name" value="Homeodomain-like"/>
    <property type="match status" value="1"/>
</dbReference>
<evidence type="ECO:0000259" key="3">
    <source>
        <dbReference type="PROSITE" id="PS01124"/>
    </source>
</evidence>
<organism evidence="4 5">
    <name type="scientific">Flavobacterium johnsoniae</name>
    <name type="common">Cytophaga johnsonae</name>
    <dbReference type="NCBI Taxonomy" id="986"/>
    <lineage>
        <taxon>Bacteria</taxon>
        <taxon>Pseudomonadati</taxon>
        <taxon>Bacteroidota</taxon>
        <taxon>Flavobacteriia</taxon>
        <taxon>Flavobacteriales</taxon>
        <taxon>Flavobacteriaceae</taxon>
        <taxon>Flavobacterium</taxon>
    </lineage>
</organism>
<dbReference type="SUPFAM" id="SSF55785">
    <property type="entry name" value="PYP-like sensor domain (PAS domain)"/>
    <property type="match status" value="1"/>
</dbReference>
<dbReference type="Proteomes" id="UP000184112">
    <property type="component" value="Unassembled WGS sequence"/>
</dbReference>
<dbReference type="EMBL" id="FQWH01000015">
    <property type="protein sequence ID" value="SHH67392.1"/>
    <property type="molecule type" value="Genomic_DNA"/>
</dbReference>
<gene>
    <name evidence="4" type="ORF">SAMN05444388_11515</name>
</gene>
<evidence type="ECO:0000313" key="4">
    <source>
        <dbReference type="EMBL" id="SHH67392.1"/>
    </source>
</evidence>
<dbReference type="CDD" id="cd06225">
    <property type="entry name" value="HAMP"/>
    <property type="match status" value="1"/>
</dbReference>
<evidence type="ECO:0000256" key="2">
    <source>
        <dbReference type="ARBA" id="ARBA00023163"/>
    </source>
</evidence>
<reference evidence="4 5" key="1">
    <citation type="submission" date="2016-11" db="EMBL/GenBank/DDBJ databases">
        <authorList>
            <person name="Jaros S."/>
            <person name="Januszkiewicz K."/>
            <person name="Wedrychowicz H."/>
        </authorList>
    </citation>
    <scope>NUCLEOTIDE SEQUENCE [LARGE SCALE GENOMIC DNA]</scope>
    <source>
        <strain evidence="4 5">DSM 6792</strain>
    </source>
</reference>